<evidence type="ECO:0000256" key="5">
    <source>
        <dbReference type="ARBA" id="ARBA00023014"/>
    </source>
</evidence>
<evidence type="ECO:0000256" key="4">
    <source>
        <dbReference type="ARBA" id="ARBA00023004"/>
    </source>
</evidence>
<sequence length="340" mass="39466">MKNIYIKTTETCNLDCPHCFTSGSQGAKIFWNIEKVKNWLAKLDRELPKDEMFVVALHGGEPFICKMEDLNSVADFVYSLDRETDLSASTNLVYKLTPDRLEFITQRLSGIMTSWDMVGRFQTEEQLKLWESNIKTIQDITQDPMFIKINTVLTKPFIHFGIDRYFNEVIFKNNIKYMDISKLTVHGSAKKNPAIVPTNKEVRDYFYQLHEYVEKHNLRKEIVIDVLEDIYIKIEKKQMDSGTYFRQCETNLYTINANGTVSSCPNEAPTAIFGTVDDSIEKLHNSPKRIFQIHQETVLPDTCYKCDLLDYCGGGCYKQHWDETGCTTPKRLIRELINKT</sequence>
<dbReference type="GO" id="GO:0016491">
    <property type="term" value="F:oxidoreductase activity"/>
    <property type="evidence" value="ECO:0007669"/>
    <property type="project" value="InterPro"/>
</dbReference>
<dbReference type="NCBIfam" id="TIGR04085">
    <property type="entry name" value="rSAM_more_4Fe4S"/>
    <property type="match status" value="1"/>
</dbReference>
<dbReference type="SUPFAM" id="SSF102114">
    <property type="entry name" value="Radical SAM enzymes"/>
    <property type="match status" value="1"/>
</dbReference>
<dbReference type="InterPro" id="IPR023885">
    <property type="entry name" value="4Fe4S-binding_SPASM_dom"/>
</dbReference>
<dbReference type="InterPro" id="IPR023867">
    <property type="entry name" value="Sulphatase_maturase_rSAM"/>
</dbReference>
<comment type="similarity">
    <text evidence="6">Belongs to the radical SAM superfamily. Anaerobic sulfatase-maturating enzyme family.</text>
</comment>
<protein>
    <submittedName>
        <fullName evidence="7">Putative Fe-S oxidoreductase</fullName>
    </submittedName>
</protein>
<dbReference type="GO" id="GO:0046872">
    <property type="term" value="F:metal ion binding"/>
    <property type="evidence" value="ECO:0007669"/>
    <property type="project" value="UniProtKB-KW"/>
</dbReference>
<dbReference type="CDD" id="cd01335">
    <property type="entry name" value="Radical_SAM"/>
    <property type="match status" value="1"/>
</dbReference>
<dbReference type="Pfam" id="PF13353">
    <property type="entry name" value="Fer4_12"/>
    <property type="match status" value="1"/>
</dbReference>
<organism evidence="7">
    <name type="scientific">Myoviridae sp. ctijX18</name>
    <dbReference type="NCBI Taxonomy" id="2825154"/>
    <lineage>
        <taxon>Viruses</taxon>
        <taxon>Duplodnaviria</taxon>
        <taxon>Heunggongvirae</taxon>
        <taxon>Uroviricota</taxon>
        <taxon>Caudoviricetes</taxon>
    </lineage>
</organism>
<dbReference type="GO" id="GO:0051536">
    <property type="term" value="F:iron-sulfur cluster binding"/>
    <property type="evidence" value="ECO:0007669"/>
    <property type="project" value="UniProtKB-KW"/>
</dbReference>
<dbReference type="SFLD" id="SFLDG01067">
    <property type="entry name" value="SPASM/twitch_domain_containing"/>
    <property type="match status" value="1"/>
</dbReference>
<keyword evidence="3" id="KW-0479">Metal-binding</keyword>
<dbReference type="PANTHER" id="PTHR43273">
    <property type="entry name" value="ANAEROBIC SULFATASE-MATURATING ENZYME HOMOLOG ASLB-RELATED"/>
    <property type="match status" value="1"/>
</dbReference>
<comment type="cofactor">
    <cofactor evidence="1">
        <name>[4Fe-4S] cluster</name>
        <dbReference type="ChEBI" id="CHEBI:49883"/>
    </cofactor>
</comment>
<dbReference type="PANTHER" id="PTHR43273:SF3">
    <property type="entry name" value="ANAEROBIC SULFATASE-MATURATING ENZYME HOMOLOG ASLB-RELATED"/>
    <property type="match status" value="1"/>
</dbReference>
<dbReference type="EMBL" id="BK016133">
    <property type="protein sequence ID" value="DAF97384.1"/>
    <property type="molecule type" value="Genomic_DNA"/>
</dbReference>
<evidence type="ECO:0000256" key="2">
    <source>
        <dbReference type="ARBA" id="ARBA00022691"/>
    </source>
</evidence>
<evidence type="ECO:0000256" key="6">
    <source>
        <dbReference type="ARBA" id="ARBA00023601"/>
    </source>
</evidence>
<evidence type="ECO:0000256" key="1">
    <source>
        <dbReference type="ARBA" id="ARBA00001966"/>
    </source>
</evidence>
<name>A0A8S5USA7_9CAUD</name>
<proteinExistence type="inferred from homology"/>
<evidence type="ECO:0000256" key="3">
    <source>
        <dbReference type="ARBA" id="ARBA00022723"/>
    </source>
</evidence>
<keyword evidence="2" id="KW-0949">S-adenosyl-L-methionine</keyword>
<dbReference type="SFLD" id="SFLDS00029">
    <property type="entry name" value="Radical_SAM"/>
    <property type="match status" value="1"/>
</dbReference>
<dbReference type="InterPro" id="IPR007197">
    <property type="entry name" value="rSAM"/>
</dbReference>
<dbReference type="Gene3D" id="3.20.20.70">
    <property type="entry name" value="Aldolase class I"/>
    <property type="match status" value="1"/>
</dbReference>
<evidence type="ECO:0000313" key="7">
    <source>
        <dbReference type="EMBL" id="DAF97384.1"/>
    </source>
</evidence>
<dbReference type="InterPro" id="IPR013785">
    <property type="entry name" value="Aldolase_TIM"/>
</dbReference>
<dbReference type="InterPro" id="IPR058240">
    <property type="entry name" value="rSAM_sf"/>
</dbReference>
<keyword evidence="4" id="KW-0408">Iron</keyword>
<reference evidence="7" key="1">
    <citation type="journal article" date="2021" name="Proc. Natl. Acad. Sci. U.S.A.">
        <title>A Catalog of Tens of Thousands of Viruses from Human Metagenomes Reveals Hidden Associations with Chronic Diseases.</title>
        <authorList>
            <person name="Tisza M.J."/>
            <person name="Buck C.B."/>
        </authorList>
    </citation>
    <scope>NUCLEOTIDE SEQUENCE</scope>
    <source>
        <strain evidence="7">CtijX18</strain>
    </source>
</reference>
<keyword evidence="5" id="KW-0411">Iron-sulfur</keyword>
<accession>A0A8S5USA7</accession>